<dbReference type="EMBL" id="BOOJ01000052">
    <property type="protein sequence ID" value="GIH95380.1"/>
    <property type="molecule type" value="Genomic_DNA"/>
</dbReference>
<organism evidence="1 2">
    <name type="scientific">Planobispora siamensis</name>
    <dbReference type="NCBI Taxonomy" id="936338"/>
    <lineage>
        <taxon>Bacteria</taxon>
        <taxon>Bacillati</taxon>
        <taxon>Actinomycetota</taxon>
        <taxon>Actinomycetes</taxon>
        <taxon>Streptosporangiales</taxon>
        <taxon>Streptosporangiaceae</taxon>
        <taxon>Planobispora</taxon>
    </lineage>
</organism>
<evidence type="ECO:0000313" key="2">
    <source>
        <dbReference type="Proteomes" id="UP000619788"/>
    </source>
</evidence>
<dbReference type="RefSeq" id="WP_204067476.1">
    <property type="nucleotide sequence ID" value="NZ_BOOJ01000052.1"/>
</dbReference>
<evidence type="ECO:0000313" key="1">
    <source>
        <dbReference type="EMBL" id="GIH95380.1"/>
    </source>
</evidence>
<sequence>MDRTTFQNMNDRLGTYFQAAVDQELAAWPTPRPQVTCTRGAWEGGYRIGYGLLNYSHLPLERLEGVLMIQHKEHGDGEQVSDVIGAMVFPAEVAADLDMIAAIAVAAIRIHLQRRTALLAVAG</sequence>
<protein>
    <submittedName>
        <fullName evidence="1">Uncharacterized protein</fullName>
    </submittedName>
</protein>
<proteinExistence type="predicted"/>
<comment type="caution">
    <text evidence="1">The sequence shown here is derived from an EMBL/GenBank/DDBJ whole genome shotgun (WGS) entry which is preliminary data.</text>
</comment>
<dbReference type="AlphaFoldDB" id="A0A8J3SMX1"/>
<name>A0A8J3SMX1_9ACTN</name>
<reference evidence="1 2" key="1">
    <citation type="submission" date="2021-01" db="EMBL/GenBank/DDBJ databases">
        <title>Whole genome shotgun sequence of Planobispora siamensis NBRC 107568.</title>
        <authorList>
            <person name="Komaki H."/>
            <person name="Tamura T."/>
        </authorList>
    </citation>
    <scope>NUCLEOTIDE SEQUENCE [LARGE SCALE GENOMIC DNA]</scope>
    <source>
        <strain evidence="1 2">NBRC 107568</strain>
    </source>
</reference>
<keyword evidence="2" id="KW-1185">Reference proteome</keyword>
<dbReference type="Proteomes" id="UP000619788">
    <property type="component" value="Unassembled WGS sequence"/>
</dbReference>
<gene>
    <name evidence="1" type="ORF">Psi01_60100</name>
</gene>
<accession>A0A8J3SMX1</accession>